<organism evidence="2 3">
    <name type="scientific">Oryzias javanicus</name>
    <name type="common">Javanese ricefish</name>
    <name type="synonym">Aplocheilus javanicus</name>
    <dbReference type="NCBI Taxonomy" id="123683"/>
    <lineage>
        <taxon>Eukaryota</taxon>
        <taxon>Metazoa</taxon>
        <taxon>Chordata</taxon>
        <taxon>Craniata</taxon>
        <taxon>Vertebrata</taxon>
        <taxon>Euteleostomi</taxon>
        <taxon>Actinopterygii</taxon>
        <taxon>Neopterygii</taxon>
        <taxon>Teleostei</taxon>
        <taxon>Neoteleostei</taxon>
        <taxon>Acanthomorphata</taxon>
        <taxon>Ovalentaria</taxon>
        <taxon>Atherinomorphae</taxon>
        <taxon>Beloniformes</taxon>
        <taxon>Adrianichthyidae</taxon>
        <taxon>Oryziinae</taxon>
        <taxon>Oryzias</taxon>
    </lineage>
</organism>
<proteinExistence type="predicted"/>
<evidence type="ECO:0000313" key="2">
    <source>
        <dbReference type="EMBL" id="RVE72074.1"/>
    </source>
</evidence>
<sequence length="133" mass="14500">MGVRIENLRVAGVNEEDTEERVKWHASKHQENGLKEWIHTQSGSSKGSLKSYKLTATFSIAALPPALLSPLFSAPLTLQHGDSAPPPAVSLNHHPGPPPWRENAERNYSSCSGFSQNGLVFGAVDLKMLFRLG</sequence>
<keyword evidence="3" id="KW-1185">Reference proteome</keyword>
<dbReference type="EMBL" id="CM012442">
    <property type="protein sequence ID" value="RVE72074.1"/>
    <property type="molecule type" value="Genomic_DNA"/>
</dbReference>
<accession>A0A437DB17</accession>
<reference evidence="2 3" key="1">
    <citation type="submission" date="2018-11" db="EMBL/GenBank/DDBJ databases">
        <authorList>
            <person name="Lopez-Roques C."/>
            <person name="Donnadieu C."/>
            <person name="Bouchez O."/>
            <person name="Klopp C."/>
            <person name="Cabau C."/>
            <person name="Zahm M."/>
        </authorList>
    </citation>
    <scope>NUCLEOTIDE SEQUENCE [LARGE SCALE GENOMIC DNA]</scope>
    <source>
        <strain evidence="2">RS831</strain>
        <tissue evidence="2">Whole body</tissue>
    </source>
</reference>
<protein>
    <submittedName>
        <fullName evidence="2">Uncharacterized protein</fullName>
    </submittedName>
</protein>
<dbReference type="Proteomes" id="UP000283210">
    <property type="component" value="Chromosome 6"/>
</dbReference>
<feature type="region of interest" description="Disordered" evidence="1">
    <location>
        <begin position="82"/>
        <end position="104"/>
    </location>
</feature>
<dbReference type="AlphaFoldDB" id="A0A437DB17"/>
<evidence type="ECO:0000313" key="3">
    <source>
        <dbReference type="Proteomes" id="UP000283210"/>
    </source>
</evidence>
<reference evidence="2 3" key="2">
    <citation type="submission" date="2019-01" db="EMBL/GenBank/DDBJ databases">
        <title>A chromosome length genome reference of the Java medaka (oryzias javanicus).</title>
        <authorList>
            <person name="Herpin A."/>
            <person name="Takehana Y."/>
            <person name="Naruse K."/>
            <person name="Ansai S."/>
            <person name="Kawaguchi M."/>
        </authorList>
    </citation>
    <scope>NUCLEOTIDE SEQUENCE [LARGE SCALE GENOMIC DNA]</scope>
    <source>
        <strain evidence="2">RS831</strain>
        <tissue evidence="2">Whole body</tissue>
    </source>
</reference>
<evidence type="ECO:0000256" key="1">
    <source>
        <dbReference type="SAM" id="MobiDB-lite"/>
    </source>
</evidence>
<name>A0A437DB17_ORYJA</name>
<gene>
    <name evidence="2" type="ORF">OJAV_G00058210</name>
</gene>